<reference evidence="1 2" key="1">
    <citation type="journal article" date="2021" name="BMC Biol.">
        <title>Horizontally acquired antibacterial genes associated with adaptive radiation of ladybird beetles.</title>
        <authorList>
            <person name="Li H.S."/>
            <person name="Tang X.F."/>
            <person name="Huang Y.H."/>
            <person name="Xu Z.Y."/>
            <person name="Chen M.L."/>
            <person name="Du X.Y."/>
            <person name="Qiu B.Y."/>
            <person name="Chen P.T."/>
            <person name="Zhang W."/>
            <person name="Slipinski A."/>
            <person name="Escalona H.E."/>
            <person name="Waterhouse R.M."/>
            <person name="Zwick A."/>
            <person name="Pang H."/>
        </authorList>
    </citation>
    <scope>NUCLEOTIDE SEQUENCE [LARGE SCALE GENOMIC DNA]</scope>
    <source>
        <strain evidence="1">SYSU2018</strain>
    </source>
</reference>
<protein>
    <submittedName>
        <fullName evidence="1">Uncharacterized protein</fullName>
    </submittedName>
</protein>
<accession>A0ABD2NHI8</accession>
<dbReference type="EMBL" id="JABFTP020000103">
    <property type="protein sequence ID" value="KAL3278079.1"/>
    <property type="molecule type" value="Genomic_DNA"/>
</dbReference>
<organism evidence="1 2">
    <name type="scientific">Cryptolaemus montrouzieri</name>
    <dbReference type="NCBI Taxonomy" id="559131"/>
    <lineage>
        <taxon>Eukaryota</taxon>
        <taxon>Metazoa</taxon>
        <taxon>Ecdysozoa</taxon>
        <taxon>Arthropoda</taxon>
        <taxon>Hexapoda</taxon>
        <taxon>Insecta</taxon>
        <taxon>Pterygota</taxon>
        <taxon>Neoptera</taxon>
        <taxon>Endopterygota</taxon>
        <taxon>Coleoptera</taxon>
        <taxon>Polyphaga</taxon>
        <taxon>Cucujiformia</taxon>
        <taxon>Coccinelloidea</taxon>
        <taxon>Coccinellidae</taxon>
        <taxon>Scymninae</taxon>
        <taxon>Scymnini</taxon>
        <taxon>Cryptolaemus</taxon>
    </lineage>
</organism>
<evidence type="ECO:0000313" key="2">
    <source>
        <dbReference type="Proteomes" id="UP001516400"/>
    </source>
</evidence>
<name>A0ABD2NHI8_9CUCU</name>
<comment type="caution">
    <text evidence="1">The sequence shown here is derived from an EMBL/GenBank/DDBJ whole genome shotgun (WGS) entry which is preliminary data.</text>
</comment>
<sequence>MASSGGNMPERVNVLDSDIATVVTGWYEDLLSDNSDLDPHENVFLPSDHESEISVTQMMRLFRIHVHVNMYMYIPSKPEKCGIKIMALTGAKTHCLHNAYIYARY</sequence>
<gene>
    <name evidence="1" type="ORF">HHI36_013423</name>
</gene>
<evidence type="ECO:0000313" key="1">
    <source>
        <dbReference type="EMBL" id="KAL3278079.1"/>
    </source>
</evidence>
<keyword evidence="2" id="KW-1185">Reference proteome</keyword>
<dbReference type="AlphaFoldDB" id="A0ABD2NHI8"/>
<proteinExistence type="predicted"/>
<dbReference type="Proteomes" id="UP001516400">
    <property type="component" value="Unassembled WGS sequence"/>
</dbReference>